<feature type="transmembrane region" description="Helical" evidence="10">
    <location>
        <begin position="46"/>
        <end position="64"/>
    </location>
</feature>
<dbReference type="GO" id="GO:0005886">
    <property type="term" value="C:plasma membrane"/>
    <property type="evidence" value="ECO:0007669"/>
    <property type="project" value="UniProtKB-SubCell"/>
</dbReference>
<accession>A0A8K0CPW7</accession>
<gene>
    <name evidence="11" type="ORF">ILUMI_16637</name>
</gene>
<evidence type="ECO:0008006" key="13">
    <source>
        <dbReference type="Google" id="ProtNLM"/>
    </source>
</evidence>
<keyword evidence="3" id="KW-0716">Sensory transduction</keyword>
<feature type="transmembrane region" description="Helical" evidence="10">
    <location>
        <begin position="76"/>
        <end position="95"/>
    </location>
</feature>
<dbReference type="GO" id="GO:0005549">
    <property type="term" value="F:odorant binding"/>
    <property type="evidence" value="ECO:0007669"/>
    <property type="project" value="InterPro"/>
</dbReference>
<keyword evidence="7 10" id="KW-0472">Membrane</keyword>
<feature type="transmembrane region" description="Helical" evidence="10">
    <location>
        <begin position="136"/>
        <end position="154"/>
    </location>
</feature>
<evidence type="ECO:0000256" key="8">
    <source>
        <dbReference type="ARBA" id="ARBA00023170"/>
    </source>
</evidence>
<feature type="non-terminal residue" evidence="11">
    <location>
        <position position="343"/>
    </location>
</feature>
<proteinExistence type="predicted"/>
<dbReference type="PANTHER" id="PTHR21137">
    <property type="entry name" value="ODORANT RECEPTOR"/>
    <property type="match status" value="1"/>
</dbReference>
<keyword evidence="2" id="KW-1003">Cell membrane</keyword>
<feature type="non-terminal residue" evidence="11">
    <location>
        <position position="1"/>
    </location>
</feature>
<dbReference type="GO" id="GO:0007165">
    <property type="term" value="P:signal transduction"/>
    <property type="evidence" value="ECO:0007669"/>
    <property type="project" value="UniProtKB-KW"/>
</dbReference>
<evidence type="ECO:0000256" key="5">
    <source>
        <dbReference type="ARBA" id="ARBA00022725"/>
    </source>
</evidence>
<keyword evidence="12" id="KW-1185">Reference proteome</keyword>
<dbReference type="Pfam" id="PF02949">
    <property type="entry name" value="7tm_6"/>
    <property type="match status" value="2"/>
</dbReference>
<evidence type="ECO:0000313" key="12">
    <source>
        <dbReference type="Proteomes" id="UP000801492"/>
    </source>
</evidence>
<dbReference type="Proteomes" id="UP000801492">
    <property type="component" value="Unassembled WGS sequence"/>
</dbReference>
<comment type="caution">
    <text evidence="11">The sequence shown here is derived from an EMBL/GenBank/DDBJ whole genome shotgun (WGS) entry which is preliminary data.</text>
</comment>
<evidence type="ECO:0000313" key="11">
    <source>
        <dbReference type="EMBL" id="KAF2889536.1"/>
    </source>
</evidence>
<evidence type="ECO:0000256" key="7">
    <source>
        <dbReference type="ARBA" id="ARBA00023136"/>
    </source>
</evidence>
<reference evidence="11" key="1">
    <citation type="submission" date="2019-08" db="EMBL/GenBank/DDBJ databases">
        <title>The genome of the North American firefly Photinus pyralis.</title>
        <authorList>
            <consortium name="Photinus pyralis genome working group"/>
            <person name="Fallon T.R."/>
            <person name="Sander Lower S.E."/>
            <person name="Weng J.-K."/>
        </authorList>
    </citation>
    <scope>NUCLEOTIDE SEQUENCE</scope>
    <source>
        <strain evidence="11">TRF0915ILg1</strain>
        <tissue evidence="11">Whole body</tissue>
    </source>
</reference>
<dbReference type="OrthoDB" id="6604226at2759"/>
<evidence type="ECO:0000256" key="3">
    <source>
        <dbReference type="ARBA" id="ARBA00022606"/>
    </source>
</evidence>
<protein>
    <recommendedName>
        <fullName evidence="13">Odorant receptor</fullName>
    </recommendedName>
</protein>
<keyword evidence="9" id="KW-0807">Transducer</keyword>
<dbReference type="GO" id="GO:0004984">
    <property type="term" value="F:olfactory receptor activity"/>
    <property type="evidence" value="ECO:0007669"/>
    <property type="project" value="InterPro"/>
</dbReference>
<keyword evidence="8" id="KW-0675">Receptor</keyword>
<organism evidence="11 12">
    <name type="scientific">Ignelater luminosus</name>
    <name type="common">Cucubano</name>
    <name type="synonym">Pyrophorus luminosus</name>
    <dbReference type="NCBI Taxonomy" id="2038154"/>
    <lineage>
        <taxon>Eukaryota</taxon>
        <taxon>Metazoa</taxon>
        <taxon>Ecdysozoa</taxon>
        <taxon>Arthropoda</taxon>
        <taxon>Hexapoda</taxon>
        <taxon>Insecta</taxon>
        <taxon>Pterygota</taxon>
        <taxon>Neoptera</taxon>
        <taxon>Endopterygota</taxon>
        <taxon>Coleoptera</taxon>
        <taxon>Polyphaga</taxon>
        <taxon>Elateriformia</taxon>
        <taxon>Elateroidea</taxon>
        <taxon>Elateridae</taxon>
        <taxon>Agrypninae</taxon>
        <taxon>Pyrophorini</taxon>
        <taxon>Ignelater</taxon>
    </lineage>
</organism>
<sequence length="343" mass="39299">NCVRCKEGKMPISNNANAFQMHFNMMHISGVWPEESPSVLYRIRGLLSWLLGIGLSITMSMEVINDITDFTRLSEILYIMVSVTIYVIKLAGFTYQRETFLKTVKFLKDPIFVSYPEDLDHYMAKTIKISTGIANIYRYLCLCCMLLYATFPLFDNKPLPFPFPYETGHYRYLMYAFQVASISNSAWNNSCLDTLTTSLMGIGAAQLDILMKKIELIGKDENETDDSADEKKALGEVKQCVQHHLAVIKYNSFDTKISATSIQFLLLANYFAIMITQLTMYCWYGNEIMWKSVLVGQACYSCKWYKYGSRTGRYLFIIMERSKRPLAITALKFSKLSLSALTS</sequence>
<evidence type="ECO:0000256" key="6">
    <source>
        <dbReference type="ARBA" id="ARBA00022989"/>
    </source>
</evidence>
<evidence type="ECO:0000256" key="4">
    <source>
        <dbReference type="ARBA" id="ARBA00022692"/>
    </source>
</evidence>
<evidence type="ECO:0000256" key="10">
    <source>
        <dbReference type="SAM" id="Phobius"/>
    </source>
</evidence>
<dbReference type="EMBL" id="VTPC01065645">
    <property type="protein sequence ID" value="KAF2889536.1"/>
    <property type="molecule type" value="Genomic_DNA"/>
</dbReference>
<evidence type="ECO:0000256" key="2">
    <source>
        <dbReference type="ARBA" id="ARBA00022475"/>
    </source>
</evidence>
<name>A0A8K0CPW7_IGNLU</name>
<feature type="transmembrane region" description="Helical" evidence="10">
    <location>
        <begin position="262"/>
        <end position="284"/>
    </location>
</feature>
<evidence type="ECO:0000256" key="9">
    <source>
        <dbReference type="ARBA" id="ARBA00023224"/>
    </source>
</evidence>
<dbReference type="InterPro" id="IPR004117">
    <property type="entry name" value="7tm6_olfct_rcpt"/>
</dbReference>
<keyword evidence="6 10" id="KW-1133">Transmembrane helix</keyword>
<evidence type="ECO:0000256" key="1">
    <source>
        <dbReference type="ARBA" id="ARBA00004651"/>
    </source>
</evidence>
<dbReference type="AlphaFoldDB" id="A0A8K0CPW7"/>
<keyword evidence="4 10" id="KW-0812">Transmembrane</keyword>
<dbReference type="PANTHER" id="PTHR21137:SF35">
    <property type="entry name" value="ODORANT RECEPTOR 19A-RELATED"/>
    <property type="match status" value="1"/>
</dbReference>
<keyword evidence="5" id="KW-0552">Olfaction</keyword>
<comment type="subcellular location">
    <subcellularLocation>
        <location evidence="1">Cell membrane</location>
        <topology evidence="1">Multi-pass membrane protein</topology>
    </subcellularLocation>
</comment>